<organism evidence="2 3">
    <name type="scientific">Robinsoniella peoriensis</name>
    <dbReference type="NCBI Taxonomy" id="180332"/>
    <lineage>
        <taxon>Bacteria</taxon>
        <taxon>Bacillati</taxon>
        <taxon>Bacillota</taxon>
        <taxon>Clostridia</taxon>
        <taxon>Lachnospirales</taxon>
        <taxon>Lachnospiraceae</taxon>
        <taxon>Robinsoniella</taxon>
    </lineage>
</organism>
<keyword evidence="1" id="KW-0812">Transmembrane</keyword>
<evidence type="ECO:0000256" key="1">
    <source>
        <dbReference type="SAM" id="Phobius"/>
    </source>
</evidence>
<keyword evidence="1" id="KW-1133">Transmembrane helix</keyword>
<gene>
    <name evidence="2" type="ORF">DSM106044_05092</name>
</gene>
<accession>A0A4U8Q042</accession>
<protein>
    <submittedName>
        <fullName evidence="2">Uncharacterized protein</fullName>
    </submittedName>
</protein>
<dbReference type="Proteomes" id="UP000306509">
    <property type="component" value="Unassembled WGS sequence"/>
</dbReference>
<dbReference type="EMBL" id="QGQD01000105">
    <property type="protein sequence ID" value="TLC98031.1"/>
    <property type="molecule type" value="Genomic_DNA"/>
</dbReference>
<dbReference type="AlphaFoldDB" id="A0A4U8Q042"/>
<dbReference type="STRING" id="180332.GCA_000797495_00807"/>
<reference evidence="2 3" key="1">
    <citation type="journal article" date="2019" name="Anaerobe">
        <title>Detection of Robinsoniella peoriensis in multiple bone samples of a trauma patient.</title>
        <authorList>
            <person name="Schrottner P."/>
            <person name="Hartwich K."/>
            <person name="Bunk B."/>
            <person name="Schober I."/>
            <person name="Helbig S."/>
            <person name="Rudolph W.W."/>
            <person name="Gunzer F."/>
        </authorList>
    </citation>
    <scope>NUCLEOTIDE SEQUENCE [LARGE SCALE GENOMIC DNA]</scope>
    <source>
        <strain evidence="2 3">DSM 106044</strain>
    </source>
</reference>
<evidence type="ECO:0000313" key="2">
    <source>
        <dbReference type="EMBL" id="TLC98031.1"/>
    </source>
</evidence>
<keyword evidence="3" id="KW-1185">Reference proteome</keyword>
<evidence type="ECO:0000313" key="3">
    <source>
        <dbReference type="Proteomes" id="UP000306509"/>
    </source>
</evidence>
<name>A0A4U8Q042_9FIRM</name>
<keyword evidence="1" id="KW-0472">Membrane</keyword>
<feature type="transmembrane region" description="Helical" evidence="1">
    <location>
        <begin position="33"/>
        <end position="51"/>
    </location>
</feature>
<comment type="caution">
    <text evidence="2">The sequence shown here is derived from an EMBL/GenBank/DDBJ whole genome shotgun (WGS) entry which is preliminary data.</text>
</comment>
<proteinExistence type="predicted"/>
<sequence>MENKKDNALTKPAGNLNFQRRTKIYRKLTITPFWRIFILILIFASIIRIPIEAAYLKDPEYVLIDSEHNIDQNGNCIVHAIVRNVTFERQILNAVSGITARHQVQYNDLRKYRTIIYMYRNIFDYVGEKPFKIYFQYSDSKFIHKSLR</sequence>